<accession>A0A8B6EUU1</accession>
<dbReference type="InterPro" id="IPR000569">
    <property type="entry name" value="HECT_dom"/>
</dbReference>
<evidence type="ECO:0000256" key="3">
    <source>
        <dbReference type="PROSITE-ProRule" id="PRU00104"/>
    </source>
</evidence>
<dbReference type="EMBL" id="UYJE01005770">
    <property type="protein sequence ID" value="VDI40106.1"/>
    <property type="molecule type" value="Genomic_DNA"/>
</dbReference>
<keyword evidence="2 3" id="KW-0833">Ubl conjugation pathway</keyword>
<sequence>MAEELTQPEQEQNMALILKLQRSTFKQRRKFIQTVEDGNMQSIVEKYRILKVPEFMLVEEDGTEIDVEFFELLPSNTLLMVIKAGEEWNPGPQPSTSQSAEPSLNNAASTANKRTPTWEQTSPILAIQVQCPDISRQSLSAITSGINELSFFLCECFTLVKDTLLQQKTLVGPGGSFFRIVLAEIQRKYFQNGLRDYMVTDYRTIGKIMGGRRPGLTLSNLMEFVTGASEEPVLGFTLQHSIEFVEFGISFLPTANTCSNSMMLPRPSSELEIPADDKLFDLYDYAFLNTYYGLV</sequence>
<feature type="active site" description="Glycyl thioester intermediate" evidence="3">
    <location>
        <position position="258"/>
    </location>
</feature>
<proteinExistence type="predicted"/>
<dbReference type="PROSITE" id="PS51135">
    <property type="entry name" value="CIDE_N"/>
    <property type="match status" value="1"/>
</dbReference>
<dbReference type="InterPro" id="IPR003508">
    <property type="entry name" value="CIDE-N_dom"/>
</dbReference>
<evidence type="ECO:0000313" key="9">
    <source>
        <dbReference type="Proteomes" id="UP000596742"/>
    </source>
</evidence>
<dbReference type="SUPFAM" id="SSF56204">
    <property type="entry name" value="Hect, E3 ligase catalytic domain"/>
    <property type="match status" value="1"/>
</dbReference>
<reference evidence="8" key="1">
    <citation type="submission" date="2018-11" db="EMBL/GenBank/DDBJ databases">
        <authorList>
            <person name="Alioto T."/>
            <person name="Alioto T."/>
        </authorList>
    </citation>
    <scope>NUCLEOTIDE SEQUENCE</scope>
</reference>
<feature type="domain" description="CIDE-N" evidence="7">
    <location>
        <begin position="14"/>
        <end position="90"/>
    </location>
</feature>
<dbReference type="GO" id="GO:0006915">
    <property type="term" value="P:apoptotic process"/>
    <property type="evidence" value="ECO:0007669"/>
    <property type="project" value="UniProtKB-UniRule"/>
</dbReference>
<protein>
    <recommendedName>
        <fullName evidence="10">CIDE-N domain-containing protein</fullName>
    </recommendedName>
</protein>
<gene>
    <name evidence="8" type="ORF">MGAL_10B060798</name>
</gene>
<evidence type="ECO:0000259" key="7">
    <source>
        <dbReference type="PROSITE" id="PS51135"/>
    </source>
</evidence>
<evidence type="ECO:0008006" key="10">
    <source>
        <dbReference type="Google" id="ProtNLM"/>
    </source>
</evidence>
<dbReference type="Gene3D" id="3.30.2410.10">
    <property type="entry name" value="Hect, E3 ligase catalytic domain"/>
    <property type="match status" value="1"/>
</dbReference>
<dbReference type="Pfam" id="PF00632">
    <property type="entry name" value="HECT"/>
    <property type="match status" value="1"/>
</dbReference>
<evidence type="ECO:0000313" key="8">
    <source>
        <dbReference type="EMBL" id="VDI40106.1"/>
    </source>
</evidence>
<dbReference type="Proteomes" id="UP000596742">
    <property type="component" value="Unassembled WGS sequence"/>
</dbReference>
<dbReference type="SUPFAM" id="SSF54277">
    <property type="entry name" value="CAD &amp; PB1 domains"/>
    <property type="match status" value="1"/>
</dbReference>
<dbReference type="GO" id="GO:0004842">
    <property type="term" value="F:ubiquitin-protein transferase activity"/>
    <property type="evidence" value="ECO:0007669"/>
    <property type="project" value="InterPro"/>
</dbReference>
<dbReference type="InterPro" id="IPR035983">
    <property type="entry name" value="Hect_E3_ubiquitin_ligase"/>
</dbReference>
<evidence type="ECO:0000259" key="6">
    <source>
        <dbReference type="PROSITE" id="PS50237"/>
    </source>
</evidence>
<name>A0A8B6EUU1_MYTGA</name>
<evidence type="ECO:0000256" key="5">
    <source>
        <dbReference type="SAM" id="MobiDB-lite"/>
    </source>
</evidence>
<dbReference type="Pfam" id="PF02017">
    <property type="entry name" value="CIDE-N"/>
    <property type="match status" value="1"/>
</dbReference>
<evidence type="ECO:0000256" key="4">
    <source>
        <dbReference type="PROSITE-ProRule" id="PRU00447"/>
    </source>
</evidence>
<comment type="caution">
    <text evidence="8">The sequence shown here is derived from an EMBL/GenBank/DDBJ whole genome shotgun (WGS) entry which is preliminary data.</text>
</comment>
<keyword evidence="1 4" id="KW-0053">Apoptosis</keyword>
<organism evidence="8 9">
    <name type="scientific">Mytilus galloprovincialis</name>
    <name type="common">Mediterranean mussel</name>
    <dbReference type="NCBI Taxonomy" id="29158"/>
    <lineage>
        <taxon>Eukaryota</taxon>
        <taxon>Metazoa</taxon>
        <taxon>Spiralia</taxon>
        <taxon>Lophotrochozoa</taxon>
        <taxon>Mollusca</taxon>
        <taxon>Bivalvia</taxon>
        <taxon>Autobranchia</taxon>
        <taxon>Pteriomorphia</taxon>
        <taxon>Mytilida</taxon>
        <taxon>Mytiloidea</taxon>
        <taxon>Mytilidae</taxon>
        <taxon>Mytilinae</taxon>
        <taxon>Mytilus</taxon>
    </lineage>
</organism>
<evidence type="ECO:0000256" key="1">
    <source>
        <dbReference type="ARBA" id="ARBA00022703"/>
    </source>
</evidence>
<feature type="compositionally biased region" description="Polar residues" evidence="5">
    <location>
        <begin position="94"/>
        <end position="117"/>
    </location>
</feature>
<dbReference type="OrthoDB" id="5988645at2759"/>
<keyword evidence="9" id="KW-1185">Reference proteome</keyword>
<evidence type="ECO:0000256" key="2">
    <source>
        <dbReference type="ARBA" id="ARBA00022786"/>
    </source>
</evidence>
<dbReference type="PROSITE" id="PS50237">
    <property type="entry name" value="HECT"/>
    <property type="match status" value="1"/>
</dbReference>
<feature type="domain" description="HECT" evidence="6">
    <location>
        <begin position="221"/>
        <end position="270"/>
    </location>
</feature>
<feature type="region of interest" description="Disordered" evidence="5">
    <location>
        <begin position="89"/>
        <end position="117"/>
    </location>
</feature>
<dbReference type="SMART" id="SM00266">
    <property type="entry name" value="CAD"/>
    <property type="match status" value="1"/>
</dbReference>
<dbReference type="AlphaFoldDB" id="A0A8B6EUU1"/>
<dbReference type="Gene3D" id="3.10.20.10">
    <property type="match status" value="1"/>
</dbReference>